<dbReference type="EMBL" id="CP000083">
    <property type="protein sequence ID" value="AAZ24215.1"/>
    <property type="molecule type" value="Genomic_DNA"/>
</dbReference>
<gene>
    <name evidence="1" type="ordered locus">CPS_4977</name>
</gene>
<protein>
    <submittedName>
        <fullName evidence="1">Uncharacterized protein</fullName>
    </submittedName>
</protein>
<accession>Q47UA7</accession>
<name>Q47UA7_COLP3</name>
<proteinExistence type="predicted"/>
<evidence type="ECO:0000313" key="1">
    <source>
        <dbReference type="EMBL" id="AAZ24215.1"/>
    </source>
</evidence>
<dbReference type="AlphaFoldDB" id="Q47UA7"/>
<dbReference type="KEGG" id="cps:CPS_4977"/>
<dbReference type="HOGENOM" id="CLU_3326867_0_0_6"/>
<reference evidence="1" key="1">
    <citation type="journal article" date="2005" name="Proc. Natl. Acad. Sci. U.S.A.">
        <title>The psychrophilic lifestyle as revealed by the genome sequence of Colwellia psychrerythraea 34H through genomic and proteomic analyses.</title>
        <authorList>
            <person name="Methe B.A."/>
            <person name="Nelson K.E."/>
            <person name="Deming J.W."/>
            <person name="Momen B."/>
            <person name="Melamud E."/>
            <person name="Zhang X."/>
            <person name="Moult J."/>
            <person name="Madupu R."/>
            <person name="Nelson W.C."/>
            <person name="Dodson R.J."/>
            <person name="Brinkac L.M."/>
            <person name="Daugherty S.C."/>
            <person name="Durkin A.S."/>
            <person name="DeBoy R.T."/>
            <person name="Kolonay J.F."/>
            <person name="Sullivan S.A."/>
            <person name="Zhou L."/>
            <person name="Davidsen T.M."/>
            <person name="Wu M."/>
            <person name="Huston A.L."/>
            <person name="Lewis M."/>
            <person name="Weaver B."/>
            <person name="Weidman J.F."/>
            <person name="Khouri H."/>
            <person name="Utterback T.R."/>
            <person name="Feldblyum T.V."/>
            <person name="Fraser C.M."/>
        </authorList>
    </citation>
    <scope>NUCLEOTIDE SEQUENCE [LARGE SCALE GENOMIC DNA]</scope>
    <source>
        <strain evidence="1">34H</strain>
    </source>
</reference>
<dbReference type="Proteomes" id="UP000000547">
    <property type="component" value="Chromosome"/>
</dbReference>
<organism evidence="1 2">
    <name type="scientific">Colwellia psychrerythraea (strain 34H / ATCC BAA-681)</name>
    <name type="common">Vibrio psychroerythus</name>
    <dbReference type="NCBI Taxonomy" id="167879"/>
    <lineage>
        <taxon>Bacteria</taxon>
        <taxon>Pseudomonadati</taxon>
        <taxon>Pseudomonadota</taxon>
        <taxon>Gammaproteobacteria</taxon>
        <taxon>Alteromonadales</taxon>
        <taxon>Colwelliaceae</taxon>
        <taxon>Colwellia</taxon>
    </lineage>
</organism>
<sequence length="38" mass="4449">MLACCVVFLWRSVYPVPFLTSSQGRVPNKKVKAYIQRY</sequence>
<evidence type="ECO:0000313" key="2">
    <source>
        <dbReference type="Proteomes" id="UP000000547"/>
    </source>
</evidence>